<dbReference type="PRINTS" id="PR00455">
    <property type="entry name" value="HTHTETR"/>
</dbReference>
<dbReference type="Gene3D" id="1.10.357.10">
    <property type="entry name" value="Tetracycline Repressor, domain 2"/>
    <property type="match status" value="1"/>
</dbReference>
<dbReference type="PROSITE" id="PS50977">
    <property type="entry name" value="HTH_TETR_2"/>
    <property type="match status" value="1"/>
</dbReference>
<evidence type="ECO:0000259" key="6">
    <source>
        <dbReference type="PROSITE" id="PS50977"/>
    </source>
</evidence>
<dbReference type="OrthoDB" id="9787680at2"/>
<dbReference type="InterPro" id="IPR036271">
    <property type="entry name" value="Tet_transcr_reg_TetR-rel_C_sf"/>
</dbReference>
<dbReference type="AlphaFoldDB" id="A0A516GZI8"/>
<evidence type="ECO:0000313" key="7">
    <source>
        <dbReference type="EMBL" id="QDO96937.1"/>
    </source>
</evidence>
<gene>
    <name evidence="7" type="ORF">FNB15_06455</name>
</gene>
<reference evidence="7 8" key="1">
    <citation type="submission" date="2019-07" db="EMBL/GenBank/DDBJ databases">
        <title>Genome sequencing for Ferrovibrio sp. K5.</title>
        <authorList>
            <person name="Park S.-J."/>
        </authorList>
    </citation>
    <scope>NUCLEOTIDE SEQUENCE [LARGE SCALE GENOMIC DNA]</scope>
    <source>
        <strain evidence="7 8">K5</strain>
    </source>
</reference>
<evidence type="ECO:0000256" key="3">
    <source>
        <dbReference type="ARBA" id="ARBA00023163"/>
    </source>
</evidence>
<dbReference type="PANTHER" id="PTHR47506:SF1">
    <property type="entry name" value="HTH-TYPE TRANSCRIPTIONAL REGULATOR YJDC"/>
    <property type="match status" value="1"/>
</dbReference>
<feature type="region of interest" description="Disordered" evidence="5">
    <location>
        <begin position="1"/>
        <end position="32"/>
    </location>
</feature>
<sequence length="216" mass="23519">MARKSQHEPAQTPFGSNPPLPVDAKTGAPRAADKIRRTARELFYAEGIRAVGVDEIVTRAGVTKPSLYRAFPSKDELAAAYLRDYDAEFWQRFEARLDKAGRDDPRAGLMDFLQSLNDRASAASYRGCGLSNTAVEYPDDAHPARKVSEDHKRKLRLKLAELAADMGADDPKQLGDSLMLLIEGAFVSGQIFHAGGGPARALAAAATRLIDSHLTR</sequence>
<dbReference type="Pfam" id="PF00440">
    <property type="entry name" value="TetR_N"/>
    <property type="match status" value="1"/>
</dbReference>
<keyword evidence="1" id="KW-0805">Transcription regulation</keyword>
<dbReference type="InterPro" id="IPR009057">
    <property type="entry name" value="Homeodomain-like_sf"/>
</dbReference>
<dbReference type="PANTHER" id="PTHR47506">
    <property type="entry name" value="TRANSCRIPTIONAL REGULATORY PROTEIN"/>
    <property type="match status" value="1"/>
</dbReference>
<dbReference type="Proteomes" id="UP000317496">
    <property type="component" value="Chromosome"/>
</dbReference>
<evidence type="ECO:0000256" key="5">
    <source>
        <dbReference type="SAM" id="MobiDB-lite"/>
    </source>
</evidence>
<name>A0A516GZI8_9PROT</name>
<dbReference type="RefSeq" id="WP_144067918.1">
    <property type="nucleotide sequence ID" value="NZ_CP041636.1"/>
</dbReference>
<dbReference type="KEGG" id="fer:FNB15_06455"/>
<evidence type="ECO:0000256" key="2">
    <source>
        <dbReference type="ARBA" id="ARBA00023125"/>
    </source>
</evidence>
<dbReference type="SUPFAM" id="SSF48498">
    <property type="entry name" value="Tetracyclin repressor-like, C-terminal domain"/>
    <property type="match status" value="1"/>
</dbReference>
<dbReference type="SUPFAM" id="SSF46689">
    <property type="entry name" value="Homeodomain-like"/>
    <property type="match status" value="1"/>
</dbReference>
<proteinExistence type="predicted"/>
<evidence type="ECO:0000313" key="8">
    <source>
        <dbReference type="Proteomes" id="UP000317496"/>
    </source>
</evidence>
<accession>A0A516GZI8</accession>
<keyword evidence="3" id="KW-0804">Transcription</keyword>
<dbReference type="EMBL" id="CP041636">
    <property type="protein sequence ID" value="QDO96937.1"/>
    <property type="molecule type" value="Genomic_DNA"/>
</dbReference>
<protein>
    <submittedName>
        <fullName evidence="7">TetR/AcrR family transcriptional regulator</fullName>
    </submittedName>
</protein>
<evidence type="ECO:0000256" key="1">
    <source>
        <dbReference type="ARBA" id="ARBA00023015"/>
    </source>
</evidence>
<feature type="domain" description="HTH tetR-type" evidence="6">
    <location>
        <begin position="29"/>
        <end position="89"/>
    </location>
</feature>
<dbReference type="InterPro" id="IPR001647">
    <property type="entry name" value="HTH_TetR"/>
</dbReference>
<dbReference type="GO" id="GO:0003677">
    <property type="term" value="F:DNA binding"/>
    <property type="evidence" value="ECO:0007669"/>
    <property type="project" value="UniProtKB-UniRule"/>
</dbReference>
<organism evidence="7 8">
    <name type="scientific">Ferrovibrio terrae</name>
    <dbReference type="NCBI Taxonomy" id="2594003"/>
    <lineage>
        <taxon>Bacteria</taxon>
        <taxon>Pseudomonadati</taxon>
        <taxon>Pseudomonadota</taxon>
        <taxon>Alphaproteobacteria</taxon>
        <taxon>Rhodospirillales</taxon>
        <taxon>Rhodospirillaceae</taxon>
        <taxon>Ferrovibrio</taxon>
    </lineage>
</organism>
<evidence type="ECO:0000256" key="4">
    <source>
        <dbReference type="PROSITE-ProRule" id="PRU00335"/>
    </source>
</evidence>
<feature type="DNA-binding region" description="H-T-H motif" evidence="4">
    <location>
        <begin position="52"/>
        <end position="71"/>
    </location>
</feature>
<keyword evidence="2 4" id="KW-0238">DNA-binding</keyword>
<keyword evidence="8" id="KW-1185">Reference proteome</keyword>